<dbReference type="SUPFAM" id="SSF48452">
    <property type="entry name" value="TPR-like"/>
    <property type="match status" value="1"/>
</dbReference>
<dbReference type="RefSeq" id="WP_379712597.1">
    <property type="nucleotide sequence ID" value="NZ_JBHTBS010000005.1"/>
</dbReference>
<evidence type="ECO:0000313" key="2">
    <source>
        <dbReference type="Proteomes" id="UP001596472"/>
    </source>
</evidence>
<name>A0ABW2L9D4_9BACT</name>
<dbReference type="Gene3D" id="1.25.40.10">
    <property type="entry name" value="Tetratricopeptide repeat domain"/>
    <property type="match status" value="3"/>
</dbReference>
<dbReference type="PANTHER" id="PTHR12558">
    <property type="entry name" value="CELL DIVISION CYCLE 16,23,27"/>
    <property type="match status" value="1"/>
</dbReference>
<dbReference type="EMBL" id="JBHTBS010000005">
    <property type="protein sequence ID" value="MFC7337879.1"/>
    <property type="molecule type" value="Genomic_DNA"/>
</dbReference>
<gene>
    <name evidence="1" type="ORF">ACFQY0_11875</name>
</gene>
<organism evidence="1 2">
    <name type="scientific">Haloferula chungangensis</name>
    <dbReference type="NCBI Taxonomy" id="1048331"/>
    <lineage>
        <taxon>Bacteria</taxon>
        <taxon>Pseudomonadati</taxon>
        <taxon>Verrucomicrobiota</taxon>
        <taxon>Verrucomicrobiia</taxon>
        <taxon>Verrucomicrobiales</taxon>
        <taxon>Verrucomicrobiaceae</taxon>
        <taxon>Haloferula</taxon>
    </lineage>
</organism>
<dbReference type="InterPro" id="IPR011990">
    <property type="entry name" value="TPR-like_helical_dom_sf"/>
</dbReference>
<dbReference type="PANTHER" id="PTHR12558:SF33">
    <property type="entry name" value="BLL7664 PROTEIN"/>
    <property type="match status" value="1"/>
</dbReference>
<dbReference type="InterPro" id="IPR019734">
    <property type="entry name" value="TPR_rpt"/>
</dbReference>
<keyword evidence="2" id="KW-1185">Reference proteome</keyword>
<dbReference type="Pfam" id="PF14559">
    <property type="entry name" value="TPR_19"/>
    <property type="match status" value="1"/>
</dbReference>
<protein>
    <submittedName>
        <fullName evidence="1">Tetratricopeptide repeat protein</fullName>
    </submittedName>
</protein>
<reference evidence="2" key="1">
    <citation type="journal article" date="2019" name="Int. J. Syst. Evol. Microbiol.">
        <title>The Global Catalogue of Microorganisms (GCM) 10K type strain sequencing project: providing services to taxonomists for standard genome sequencing and annotation.</title>
        <authorList>
            <consortium name="The Broad Institute Genomics Platform"/>
            <consortium name="The Broad Institute Genome Sequencing Center for Infectious Disease"/>
            <person name="Wu L."/>
            <person name="Ma J."/>
        </authorList>
    </citation>
    <scope>NUCLEOTIDE SEQUENCE [LARGE SCALE GENOMIC DNA]</scope>
    <source>
        <strain evidence="2">CGMCC 4.1467</strain>
    </source>
</reference>
<comment type="caution">
    <text evidence="1">The sequence shown here is derived from an EMBL/GenBank/DDBJ whole genome shotgun (WGS) entry which is preliminary data.</text>
</comment>
<accession>A0ABW2L9D4</accession>
<sequence>MLKQTWWAFALVMPLAADPKLDFARGVLEEARGNEGLEWFEKALAADPEAMSLVSRVGQGRFQAGDLEGASKVYRELAMARPDAVAAQVAYSDFLRMAAPNDDFAAKLATEALERALESSSGDAGVIQRLFRVYEQRGMRDESLALFDQVRKGEVSGGQSALLAADMARTLFPDDDAAVQTKLDEIFHQAMARGPTDPRLARAASEHFRKTGRLDEAVVMLEKHVEVAPSSLELRVRLGVLLLAAERMDEGEGVLKEVLEIDPRQALAHQALAKLYRKQERLDEARPHAAEVLKIRGGDADEFATLAEEFLEAGMAREARLLLEKGLYDFPEVAEIAVQLAIATRRDPQTRNEASRLFREAEALSGVDGPATQPEFMREFAECLLEEGKVTPAEDRLRAAIKAYPPEAKGEMAAAMRRLAEIWLAEGRNEAAAKALQKRADSLAK</sequence>
<proteinExistence type="predicted"/>
<dbReference type="SMART" id="SM00028">
    <property type="entry name" value="TPR"/>
    <property type="match status" value="4"/>
</dbReference>
<dbReference type="Proteomes" id="UP001596472">
    <property type="component" value="Unassembled WGS sequence"/>
</dbReference>
<dbReference type="Pfam" id="PF13432">
    <property type="entry name" value="TPR_16"/>
    <property type="match status" value="1"/>
</dbReference>
<evidence type="ECO:0000313" key="1">
    <source>
        <dbReference type="EMBL" id="MFC7337879.1"/>
    </source>
</evidence>